<gene>
    <name evidence="2" type="ORF">EIP91_011187</name>
</gene>
<dbReference type="EMBL" id="RWJN01000701">
    <property type="protein sequence ID" value="TCD59921.1"/>
    <property type="molecule type" value="Genomic_DNA"/>
</dbReference>
<feature type="region of interest" description="Disordered" evidence="1">
    <location>
        <begin position="448"/>
        <end position="480"/>
    </location>
</feature>
<dbReference type="Proteomes" id="UP000292702">
    <property type="component" value="Unassembled WGS sequence"/>
</dbReference>
<feature type="compositionally biased region" description="Low complexity" evidence="1">
    <location>
        <begin position="712"/>
        <end position="731"/>
    </location>
</feature>
<reference evidence="2 3" key="1">
    <citation type="submission" date="2018-11" db="EMBL/GenBank/DDBJ databases">
        <title>Genome assembly of Steccherinum ochraceum LE-BIN_3174, the white-rot fungus of the Steccherinaceae family (The Residual Polyporoid clade, Polyporales, Basidiomycota).</title>
        <authorList>
            <person name="Fedorova T.V."/>
            <person name="Glazunova O.A."/>
            <person name="Landesman E.O."/>
            <person name="Moiseenko K.V."/>
            <person name="Psurtseva N.V."/>
            <person name="Savinova O.S."/>
            <person name="Shakhova N.V."/>
            <person name="Tyazhelova T.V."/>
            <person name="Vasina D.V."/>
        </authorList>
    </citation>
    <scope>NUCLEOTIDE SEQUENCE [LARGE SCALE GENOMIC DNA]</scope>
    <source>
        <strain evidence="2 3">LE-BIN_3174</strain>
    </source>
</reference>
<sequence>MDYPFNVSMASVAASDSPPLYSDLPLVSMETPGPGDRLPAEDDQYRVKAFVEVDLNVSAPRGAPSVVHGGVNGPRDHSVEGGEGANVSTPHLKRIDVVASGGLRVSFFPDHGDVPPPPPSPRNPRGPPPIRPPRRPPASGVSVPTGGPMNGPYRPSPPSTRPVSVQTGATPHSSMPSLATVSTSTFSEDTSMSDASEDASSSEDTSLATPPSQSPVPRPSIASPAQPLVLPLRDLPPVNARLPDVPLTASPFGTPHRNLVQAVEARYVDEGSTRPTVDALSTELVPADSGADVIDGPDRMEGPRHVFRAMGFPDDTEHPILREPGEFREFAIQEGIIGMTTPEAARVLVNRYGPQPSAEAVAAVKDMARPLDPSRARARSLPTVLEMPETNLLDPRTPFGTESGIRPVDWDTLQAALALVALKRAPPELPLHMRVPDQQESVIVGMARRGRDKKRSERKRKTKTDRFRIPPPPRIRAKPLPPVGAGGFLLRVKERLTRLFRKSAKADADASTDTEVGSGGLKFLFDNVFQGFVFIASGRVAGVAACDVAGDVGRTKVLICRSDGREKWGTRFKPLSSFVLKKRILRRTLPFLSFRSPLNVMAGLLDQDSDLFPRTDSPFPTSPTSTLFSWDLHTPSTLTAVTEEADTFSLTPSMVSVDTATQLYLESIARPDSPLIPPRPPPIVADITQTHLIVWDLDPRTHVVELDESEWSSDGSSYDGSSSSPRSSPILSRRARRLRRRLLKGARRLVSRIVGGNAFWRSGAASTR</sequence>
<protein>
    <submittedName>
        <fullName evidence="2">Uncharacterized protein</fullName>
    </submittedName>
</protein>
<feature type="compositionally biased region" description="Polar residues" evidence="1">
    <location>
        <begin position="166"/>
        <end position="186"/>
    </location>
</feature>
<organism evidence="2 3">
    <name type="scientific">Steccherinum ochraceum</name>
    <dbReference type="NCBI Taxonomy" id="92696"/>
    <lineage>
        <taxon>Eukaryota</taxon>
        <taxon>Fungi</taxon>
        <taxon>Dikarya</taxon>
        <taxon>Basidiomycota</taxon>
        <taxon>Agaricomycotina</taxon>
        <taxon>Agaricomycetes</taxon>
        <taxon>Polyporales</taxon>
        <taxon>Steccherinaceae</taxon>
        <taxon>Steccherinum</taxon>
    </lineage>
</organism>
<feature type="compositionally biased region" description="Pro residues" evidence="1">
    <location>
        <begin position="469"/>
        <end position="480"/>
    </location>
</feature>
<evidence type="ECO:0000313" key="2">
    <source>
        <dbReference type="EMBL" id="TCD59921.1"/>
    </source>
</evidence>
<feature type="compositionally biased region" description="Basic residues" evidence="1">
    <location>
        <begin position="448"/>
        <end position="463"/>
    </location>
</feature>
<accession>A0A4R0QZY6</accession>
<evidence type="ECO:0000256" key="1">
    <source>
        <dbReference type="SAM" id="MobiDB-lite"/>
    </source>
</evidence>
<feature type="region of interest" description="Disordered" evidence="1">
    <location>
        <begin position="106"/>
        <end position="224"/>
    </location>
</feature>
<comment type="caution">
    <text evidence="2">The sequence shown here is derived from an EMBL/GenBank/DDBJ whole genome shotgun (WGS) entry which is preliminary data.</text>
</comment>
<feature type="region of interest" description="Disordered" evidence="1">
    <location>
        <begin position="708"/>
        <end position="731"/>
    </location>
</feature>
<evidence type="ECO:0000313" key="3">
    <source>
        <dbReference type="Proteomes" id="UP000292702"/>
    </source>
</evidence>
<proteinExistence type="predicted"/>
<dbReference type="AlphaFoldDB" id="A0A4R0QZY6"/>
<feature type="region of interest" description="Disordered" evidence="1">
    <location>
        <begin position="64"/>
        <end position="92"/>
    </location>
</feature>
<name>A0A4R0QZY6_9APHY</name>
<keyword evidence="3" id="KW-1185">Reference proteome</keyword>
<feature type="compositionally biased region" description="Pro residues" evidence="1">
    <location>
        <begin position="114"/>
        <end position="131"/>
    </location>
</feature>